<dbReference type="Pfam" id="PF03435">
    <property type="entry name" value="Sacchrp_dh_NADP"/>
    <property type="match status" value="1"/>
</dbReference>
<sequence length="356" mass="38065">MRNGKGDPREGPDTGKSIVVIGGYGAVGSATAVTLGAWFPGRVVVAGRDLAKATELARSTKGALQATRVDVSDPTDVDRVLDDAAVVVMCVERANAAVAEACLRRGVHYVDISASDPVIEAITSLDSLALRHQATAVLSVGLAPGLTNLLAHHCVERLPSATTVDISLLLGLGGDHGVDSVRWIVEQFSRPEGRNGSDARPTRIRLAEWGTRTVHPFPFSDQYVISRSLQVWATTRICFDSAFVTSALFGLRATRFFTLMRRFRADSLLTAVLSRVRLGSDRFAVDVTASDARGGMVSSTVTGRDVCQATSMVTAHVARVLFTDPAPPGVLHIDRLLPAGSFIDELDKHLMTVEHT</sequence>
<protein>
    <recommendedName>
        <fullName evidence="1">Saccharopine dehydrogenase NADP binding domain-containing protein</fullName>
    </recommendedName>
</protein>
<dbReference type="PANTHER" id="PTHR43796:SF2">
    <property type="entry name" value="CARBOXYNORSPERMIDINE SYNTHASE"/>
    <property type="match status" value="1"/>
</dbReference>
<name>A0ABP7HKY5_9ACTN</name>
<comment type="caution">
    <text evidence="2">The sequence shown here is derived from an EMBL/GenBank/DDBJ whole genome shotgun (WGS) entry which is preliminary data.</text>
</comment>
<gene>
    <name evidence="2" type="ORF">GCM10022226_12280</name>
</gene>
<dbReference type="InterPro" id="IPR036291">
    <property type="entry name" value="NAD(P)-bd_dom_sf"/>
</dbReference>
<dbReference type="PANTHER" id="PTHR43796">
    <property type="entry name" value="CARBOXYNORSPERMIDINE SYNTHASE"/>
    <property type="match status" value="1"/>
</dbReference>
<keyword evidence="3" id="KW-1185">Reference proteome</keyword>
<evidence type="ECO:0000313" key="3">
    <source>
        <dbReference type="Proteomes" id="UP001500888"/>
    </source>
</evidence>
<organism evidence="2 3">
    <name type="scientific">Sphaerisporangium flaviroseum</name>
    <dbReference type="NCBI Taxonomy" id="509199"/>
    <lineage>
        <taxon>Bacteria</taxon>
        <taxon>Bacillati</taxon>
        <taxon>Actinomycetota</taxon>
        <taxon>Actinomycetes</taxon>
        <taxon>Streptosporangiales</taxon>
        <taxon>Streptosporangiaceae</taxon>
        <taxon>Sphaerisporangium</taxon>
    </lineage>
</organism>
<dbReference type="InterPro" id="IPR005097">
    <property type="entry name" value="Sacchrp_dh_NADP-bd"/>
</dbReference>
<accession>A0ABP7HKY5</accession>
<dbReference type="RefSeq" id="WP_344935206.1">
    <property type="nucleotide sequence ID" value="NZ_BAAAZR010000001.1"/>
</dbReference>
<evidence type="ECO:0000259" key="1">
    <source>
        <dbReference type="Pfam" id="PF03435"/>
    </source>
</evidence>
<evidence type="ECO:0000313" key="2">
    <source>
        <dbReference type="EMBL" id="GAA3794450.1"/>
    </source>
</evidence>
<feature type="domain" description="Saccharopine dehydrogenase NADP binding" evidence="1">
    <location>
        <begin position="18"/>
        <end position="114"/>
    </location>
</feature>
<dbReference type="Proteomes" id="UP001500888">
    <property type="component" value="Unassembled WGS sequence"/>
</dbReference>
<dbReference type="Gene3D" id="3.40.50.720">
    <property type="entry name" value="NAD(P)-binding Rossmann-like Domain"/>
    <property type="match status" value="1"/>
</dbReference>
<dbReference type="EMBL" id="BAAAZR010000001">
    <property type="protein sequence ID" value="GAA3794450.1"/>
    <property type="molecule type" value="Genomic_DNA"/>
</dbReference>
<proteinExistence type="predicted"/>
<reference evidence="3" key="1">
    <citation type="journal article" date="2019" name="Int. J. Syst. Evol. Microbiol.">
        <title>The Global Catalogue of Microorganisms (GCM) 10K type strain sequencing project: providing services to taxonomists for standard genome sequencing and annotation.</title>
        <authorList>
            <consortium name="The Broad Institute Genomics Platform"/>
            <consortium name="The Broad Institute Genome Sequencing Center for Infectious Disease"/>
            <person name="Wu L."/>
            <person name="Ma J."/>
        </authorList>
    </citation>
    <scope>NUCLEOTIDE SEQUENCE [LARGE SCALE GENOMIC DNA]</scope>
    <source>
        <strain evidence="3">JCM 16908</strain>
    </source>
</reference>
<dbReference type="SUPFAM" id="SSF51735">
    <property type="entry name" value="NAD(P)-binding Rossmann-fold domains"/>
    <property type="match status" value="1"/>
</dbReference>